<evidence type="ECO:0000256" key="6">
    <source>
        <dbReference type="ARBA" id="ARBA00022918"/>
    </source>
</evidence>
<feature type="domain" description="Reverse transcriptase RNase H-like" evidence="9">
    <location>
        <begin position="314"/>
        <end position="358"/>
    </location>
</feature>
<proteinExistence type="predicted"/>
<dbReference type="InterPro" id="IPR041373">
    <property type="entry name" value="RT_RNaseH"/>
</dbReference>
<organism evidence="10 11">
    <name type="scientific">Sesamum angolense</name>
    <dbReference type="NCBI Taxonomy" id="2727404"/>
    <lineage>
        <taxon>Eukaryota</taxon>
        <taxon>Viridiplantae</taxon>
        <taxon>Streptophyta</taxon>
        <taxon>Embryophyta</taxon>
        <taxon>Tracheophyta</taxon>
        <taxon>Spermatophyta</taxon>
        <taxon>Magnoliopsida</taxon>
        <taxon>eudicotyledons</taxon>
        <taxon>Gunneridae</taxon>
        <taxon>Pentapetalae</taxon>
        <taxon>asterids</taxon>
        <taxon>lamiids</taxon>
        <taxon>Lamiales</taxon>
        <taxon>Pedaliaceae</taxon>
        <taxon>Sesamum</taxon>
    </lineage>
</organism>
<keyword evidence="5" id="KW-0378">Hydrolase</keyword>
<dbReference type="Pfam" id="PF17917">
    <property type="entry name" value="RT_RNaseH"/>
    <property type="match status" value="1"/>
</dbReference>
<dbReference type="InterPro" id="IPR012337">
    <property type="entry name" value="RNaseH-like_sf"/>
</dbReference>
<keyword evidence="1" id="KW-0808">Transferase</keyword>
<dbReference type="PANTHER" id="PTHR48475">
    <property type="entry name" value="RIBONUCLEASE H"/>
    <property type="match status" value="1"/>
</dbReference>
<feature type="domain" description="RNase H type-1" evidence="8">
    <location>
        <begin position="369"/>
        <end position="457"/>
    </location>
</feature>
<keyword evidence="3" id="KW-0540">Nuclease</keyword>
<accession>A0AAE2BI64</accession>
<dbReference type="GO" id="GO:0004523">
    <property type="term" value="F:RNA-DNA hybrid ribonuclease activity"/>
    <property type="evidence" value="ECO:0007669"/>
    <property type="project" value="InterPro"/>
</dbReference>
<dbReference type="InterPro" id="IPR043502">
    <property type="entry name" value="DNA/RNA_pol_sf"/>
</dbReference>
<dbReference type="CDD" id="cd09279">
    <property type="entry name" value="RNase_HI_like"/>
    <property type="match status" value="1"/>
</dbReference>
<evidence type="ECO:0000256" key="3">
    <source>
        <dbReference type="ARBA" id="ARBA00022722"/>
    </source>
</evidence>
<reference evidence="10" key="2">
    <citation type="journal article" date="2024" name="Plant">
        <title>Genomic evolution and insights into agronomic trait innovations of Sesamum species.</title>
        <authorList>
            <person name="Miao H."/>
            <person name="Wang L."/>
            <person name="Qu L."/>
            <person name="Liu H."/>
            <person name="Sun Y."/>
            <person name="Le M."/>
            <person name="Wang Q."/>
            <person name="Wei S."/>
            <person name="Zheng Y."/>
            <person name="Lin W."/>
            <person name="Duan Y."/>
            <person name="Cao H."/>
            <person name="Xiong S."/>
            <person name="Wang X."/>
            <person name="Wei L."/>
            <person name="Li C."/>
            <person name="Ma Q."/>
            <person name="Ju M."/>
            <person name="Zhao R."/>
            <person name="Li G."/>
            <person name="Mu C."/>
            <person name="Tian Q."/>
            <person name="Mei H."/>
            <person name="Zhang T."/>
            <person name="Gao T."/>
            <person name="Zhang H."/>
        </authorList>
    </citation>
    <scope>NUCLEOTIDE SEQUENCE</scope>
    <source>
        <strain evidence="10">K16</strain>
    </source>
</reference>
<gene>
    <name evidence="10" type="ORF">Sango_2500400</name>
</gene>
<keyword evidence="6" id="KW-0695">RNA-directed DNA polymerase</keyword>
<evidence type="ECO:0000259" key="8">
    <source>
        <dbReference type="Pfam" id="PF13456"/>
    </source>
</evidence>
<dbReference type="InterPro" id="IPR002156">
    <property type="entry name" value="RNaseH_domain"/>
</dbReference>
<keyword evidence="2" id="KW-0548">Nucleotidyltransferase</keyword>
<keyword evidence="4" id="KW-0255">Endonuclease</keyword>
<comment type="caution">
    <text evidence="10">The sequence shown here is derived from an EMBL/GenBank/DDBJ whole genome shotgun (WGS) entry which is preliminary data.</text>
</comment>
<dbReference type="GO" id="GO:0003676">
    <property type="term" value="F:nucleic acid binding"/>
    <property type="evidence" value="ECO:0007669"/>
    <property type="project" value="InterPro"/>
</dbReference>
<feature type="compositionally biased region" description="Basic residues" evidence="7">
    <location>
        <begin position="20"/>
        <end position="31"/>
    </location>
</feature>
<dbReference type="AlphaFoldDB" id="A0AAE2BI64"/>
<evidence type="ECO:0000256" key="5">
    <source>
        <dbReference type="ARBA" id="ARBA00022801"/>
    </source>
</evidence>
<feature type="region of interest" description="Disordered" evidence="7">
    <location>
        <begin position="1"/>
        <end position="60"/>
    </location>
</feature>
<dbReference type="Pfam" id="PF13456">
    <property type="entry name" value="RVT_3"/>
    <property type="match status" value="1"/>
</dbReference>
<dbReference type="SUPFAM" id="SSF56672">
    <property type="entry name" value="DNA/RNA polymerases"/>
    <property type="match status" value="1"/>
</dbReference>
<evidence type="ECO:0000313" key="10">
    <source>
        <dbReference type="EMBL" id="KAK4386298.1"/>
    </source>
</evidence>
<dbReference type="SUPFAM" id="SSF53098">
    <property type="entry name" value="Ribonuclease H-like"/>
    <property type="match status" value="1"/>
</dbReference>
<evidence type="ECO:0000256" key="1">
    <source>
        <dbReference type="ARBA" id="ARBA00022679"/>
    </source>
</evidence>
<dbReference type="EMBL" id="JACGWL010000015">
    <property type="protein sequence ID" value="KAK4386298.1"/>
    <property type="molecule type" value="Genomic_DNA"/>
</dbReference>
<dbReference type="PANTHER" id="PTHR48475:SF2">
    <property type="entry name" value="RIBONUCLEASE H"/>
    <property type="match status" value="1"/>
</dbReference>
<dbReference type="Proteomes" id="UP001289374">
    <property type="component" value="Unassembled WGS sequence"/>
</dbReference>
<dbReference type="InterPro" id="IPR036397">
    <property type="entry name" value="RNaseH_sf"/>
</dbReference>
<evidence type="ECO:0000256" key="4">
    <source>
        <dbReference type="ARBA" id="ARBA00022759"/>
    </source>
</evidence>
<reference evidence="10" key="1">
    <citation type="submission" date="2020-06" db="EMBL/GenBank/DDBJ databases">
        <authorList>
            <person name="Li T."/>
            <person name="Hu X."/>
            <person name="Zhang T."/>
            <person name="Song X."/>
            <person name="Zhang H."/>
            <person name="Dai N."/>
            <person name="Sheng W."/>
            <person name="Hou X."/>
            <person name="Wei L."/>
        </authorList>
    </citation>
    <scope>NUCLEOTIDE SEQUENCE</scope>
    <source>
        <strain evidence="10">K16</strain>
        <tissue evidence="10">Leaf</tissue>
    </source>
</reference>
<feature type="compositionally biased region" description="Polar residues" evidence="7">
    <location>
        <begin position="42"/>
        <end position="52"/>
    </location>
</feature>
<dbReference type="GO" id="GO:0003964">
    <property type="term" value="F:RNA-directed DNA polymerase activity"/>
    <property type="evidence" value="ECO:0007669"/>
    <property type="project" value="UniProtKB-KW"/>
</dbReference>
<evidence type="ECO:0000259" key="9">
    <source>
        <dbReference type="Pfam" id="PF17917"/>
    </source>
</evidence>
<evidence type="ECO:0000313" key="11">
    <source>
        <dbReference type="Proteomes" id="UP001289374"/>
    </source>
</evidence>
<protein>
    <recommendedName>
        <fullName evidence="12">RNase H type-1 domain-containing protein</fullName>
    </recommendedName>
</protein>
<sequence length="465" mass="52774">MDISKSIYIGKMRGVPNHTKSTRPKRKSKSKHQPDPSPKSIPRSSTGDKLQPNNPPRKGVIRMITGGLVGGDSQIARKAQMGSSASQGHDLSPLTLGEVPLRRTCVLKFLVVDIPFAYNVILGRPTLNSFRAIISTYHMKIKFPVERGVGEDKADPLKEVDWPGKRDEIAKKKSKLTNLPSSLHTPTVLDKAYDDHASWHSHLSPYPRYSLRMHVTTMSSQVRGLIQYYRNQESQSYRPSLKRLPYDDSLFSESLYRTLDALSRGSRLGTFQDRPSRVSFIAAKLMHSPTTWVYPFGLWAFRCDIDTPFDVSGGGQIPIYYVSKVLNEVEERYPPLEKMALALVITVRRLRSYFISHPIGGKDVECVVKFDFKASNNETEYEALVLGMRMTRDAGAMHLIAYFDSQLIVKQVKGKYKAKEESMIQYLQQIEDLKTKFKSFQLQQIPMEDNAKSDYLSELTNALED</sequence>
<evidence type="ECO:0000256" key="7">
    <source>
        <dbReference type="SAM" id="MobiDB-lite"/>
    </source>
</evidence>
<evidence type="ECO:0000256" key="2">
    <source>
        <dbReference type="ARBA" id="ARBA00022695"/>
    </source>
</evidence>
<keyword evidence="11" id="KW-1185">Reference proteome</keyword>
<dbReference type="Gene3D" id="3.30.420.10">
    <property type="entry name" value="Ribonuclease H-like superfamily/Ribonuclease H"/>
    <property type="match status" value="1"/>
</dbReference>
<name>A0AAE2BI64_9LAMI</name>
<evidence type="ECO:0008006" key="12">
    <source>
        <dbReference type="Google" id="ProtNLM"/>
    </source>
</evidence>